<feature type="region of interest" description="Disordered" evidence="1">
    <location>
        <begin position="1112"/>
        <end position="1138"/>
    </location>
</feature>
<gene>
    <name evidence="2" type="ORF">QE152_g22991</name>
</gene>
<evidence type="ECO:0008006" key="4">
    <source>
        <dbReference type="Google" id="ProtNLM"/>
    </source>
</evidence>
<dbReference type="PANTHER" id="PTHR14918">
    <property type="entry name" value="KICSTOR COMPLEX PROTEIN SZT2"/>
    <property type="match status" value="1"/>
</dbReference>
<evidence type="ECO:0000256" key="1">
    <source>
        <dbReference type="SAM" id="MobiDB-lite"/>
    </source>
</evidence>
<dbReference type="Proteomes" id="UP001458880">
    <property type="component" value="Unassembled WGS sequence"/>
</dbReference>
<dbReference type="GO" id="GO:0005777">
    <property type="term" value="C:peroxisome"/>
    <property type="evidence" value="ECO:0007669"/>
    <property type="project" value="InterPro"/>
</dbReference>
<reference evidence="2 3" key="1">
    <citation type="journal article" date="2024" name="BMC Genomics">
        <title>De novo assembly and annotation of Popillia japonica's genome with initial clues to its potential as an invasive pest.</title>
        <authorList>
            <person name="Cucini C."/>
            <person name="Boschi S."/>
            <person name="Funari R."/>
            <person name="Cardaioli E."/>
            <person name="Iannotti N."/>
            <person name="Marturano G."/>
            <person name="Paoli F."/>
            <person name="Bruttini M."/>
            <person name="Carapelli A."/>
            <person name="Frati F."/>
            <person name="Nardi F."/>
        </authorList>
    </citation>
    <scope>NUCLEOTIDE SEQUENCE [LARGE SCALE GENOMIC DNA]</scope>
    <source>
        <strain evidence="2">DMR45628</strain>
    </source>
</reference>
<sequence length="1358" mass="154406">MESESQDSLEDPLDYFTKRKKSTTTAEAAKVYVLMPKNIPVSRAARLQWLLDNLNSVVAVPSCTDLYSSEDLEIISAIPTEETGSALTHCLITSNTQVEFLAQSYRFVYCLDMSPSQTSVDIHLDEILFDEIISNFKLSLLGLCEKFTIPGNLQVFQPCIYLTVIVNTPFFISPAQQVLVKGVQISSRNVNDIIYSVQTQFHYIEGRIAHMSDLAYEQIDRHMQENEDFLDGIFDTTEAPQYISNIPVVSSDANFVNMLRYSMLAISLLPGNSLSNIVIITDGVVAMPDSNIMESILFQLHYDSIALSFIKVGSIFNPQVSAGYVSYSDLLQFLSYSTLGTCLETLAVIDNTKSMNIYQELYLLWSFNSKIQFNSQMIYQKPILSRVNLYCNGIPPLLSKKQAEDDVKVPLHFLLYRRMREGYSVNRINVNNGFLEIRLCLHWKAYIYIQYILRSQWPLVSNITHYEIHVTAPYDFLHDITCLMKKETKSTYRQAVFEKFWLHLIQLATNDTILQLSLFQNSSVWYNIPESVKSGIPLFVINEPSTYETNKLVLSINDKSCPKFSAIWQPVCQIETNNWRKWFHVHKISCILKHDSPLSKNIHLANSSGRYEIIQCRQAVNALYDFLSKWCSFILIDNHTYLKLIEIGGGSPPLFCIIRVSSKLPCTTLNVGFITGTSGKIRHKVVADLRDEIANLSYVCNSVKSKENCCVILRKPLEKICIRYERVPSEFHTVIFPDGTQPPHSLQSLPVSPLAGTLFTTLSRYLFHQRWIWSANHPTNPKLELKAISRILATITKMRLQEGFNLAHSASGIITMVLELPMHPALSCIVQYVLFPPHDATAYEDFHSVSEDEQEQDSETELQIVTEVWIEPQYGIVAPTSRAQIKYMEEKYYYELSEKIRLSDLNCVNSLLTLEHLSLMCQPKSKDAPLSNAGKLGYFRQHKFTPKTYKNTIENNSSNEDTESVWIPILVQRIQHIPFNFNPISILYLCQQTELLFSMFMEESALHVSDMEKSNILLLDNIYSDLLCIHDRELEVNSNDCVQFIDQVMGRHKEKLHSCPLSSLNLDGDSPPSEEEVVKWRCFLKGVSVTHVILTFIPASLKDTQNFILNNNSHKTSPSVSASNTSIASESTSSDTPVDSKHSYSLPIFVYDCPLGTLVDACISSHDSSIVYSQDVFEDHRFKNGSHVTEEVLRLGEEADEKSETDAPDRSATNHCKTLVLTHCKCFATSLFSALHQDLYVHSSDVQAAMDQCEETVCEIDITEYLQTVCGHLKKHEGNDVEISHLQNSKPCQHLRPMHRLIKDKFLGITSEAFSAVPTNREFYYCHNVNFDKGDNKISNLTVTYRGICVTINRPASI</sequence>
<protein>
    <recommendedName>
        <fullName evidence="4">KICSTOR complex protein SZT2</fullName>
    </recommendedName>
</protein>
<evidence type="ECO:0000313" key="3">
    <source>
        <dbReference type="Proteomes" id="UP001458880"/>
    </source>
</evidence>
<organism evidence="2 3">
    <name type="scientific">Popillia japonica</name>
    <name type="common">Japanese beetle</name>
    <dbReference type="NCBI Taxonomy" id="7064"/>
    <lineage>
        <taxon>Eukaryota</taxon>
        <taxon>Metazoa</taxon>
        <taxon>Ecdysozoa</taxon>
        <taxon>Arthropoda</taxon>
        <taxon>Hexapoda</taxon>
        <taxon>Insecta</taxon>
        <taxon>Pterygota</taxon>
        <taxon>Neoptera</taxon>
        <taxon>Endopterygota</taxon>
        <taxon>Coleoptera</taxon>
        <taxon>Polyphaga</taxon>
        <taxon>Scarabaeiformia</taxon>
        <taxon>Scarabaeidae</taxon>
        <taxon>Rutelinae</taxon>
        <taxon>Popillia</taxon>
    </lineage>
</organism>
<feature type="compositionally biased region" description="Low complexity" evidence="1">
    <location>
        <begin position="1116"/>
        <end position="1136"/>
    </location>
</feature>
<dbReference type="EMBL" id="JASPKY010000224">
    <property type="protein sequence ID" value="KAK9718861.1"/>
    <property type="molecule type" value="Genomic_DNA"/>
</dbReference>
<dbReference type="PANTHER" id="PTHR14918:SF3">
    <property type="entry name" value="KICSTOR COMPLEX PROTEIN SZT2"/>
    <property type="match status" value="1"/>
</dbReference>
<evidence type="ECO:0000313" key="2">
    <source>
        <dbReference type="EMBL" id="KAK9718861.1"/>
    </source>
</evidence>
<proteinExistence type="predicted"/>
<dbReference type="InterPro" id="IPR033228">
    <property type="entry name" value="SZT2"/>
</dbReference>
<accession>A0AAW1KJU3</accession>
<name>A0AAW1KJU3_POPJA</name>
<keyword evidence="3" id="KW-1185">Reference proteome</keyword>
<comment type="caution">
    <text evidence="2">The sequence shown here is derived from an EMBL/GenBank/DDBJ whole genome shotgun (WGS) entry which is preliminary data.</text>
</comment>